<keyword evidence="6 12" id="KW-1003">Cell membrane</keyword>
<comment type="similarity">
    <text evidence="3 12">Belongs to the CcmB/CycW/HelB family.</text>
</comment>
<evidence type="ECO:0000256" key="6">
    <source>
        <dbReference type="ARBA" id="ARBA00022475"/>
    </source>
</evidence>
<evidence type="ECO:0000256" key="1">
    <source>
        <dbReference type="ARBA" id="ARBA00002442"/>
    </source>
</evidence>
<dbReference type="GO" id="GO:1903607">
    <property type="term" value="P:cytochrome c biosynthetic process"/>
    <property type="evidence" value="ECO:0007669"/>
    <property type="project" value="TreeGrafter"/>
</dbReference>
<dbReference type="PANTHER" id="PTHR30070:SF1">
    <property type="entry name" value="CYTOCHROME C BIOGENESIS B-RELATED"/>
    <property type="match status" value="1"/>
</dbReference>
<feature type="transmembrane region" description="Helical" evidence="13">
    <location>
        <begin position="127"/>
        <end position="154"/>
    </location>
</feature>
<evidence type="ECO:0000256" key="8">
    <source>
        <dbReference type="ARBA" id="ARBA00022692"/>
    </source>
</evidence>
<keyword evidence="11 12" id="KW-0472">Membrane</keyword>
<feature type="transmembrane region" description="Helical" evidence="13">
    <location>
        <begin position="54"/>
        <end position="72"/>
    </location>
</feature>
<keyword evidence="10 13" id="KW-1133">Transmembrane helix</keyword>
<dbReference type="PANTHER" id="PTHR30070">
    <property type="entry name" value="HEME EXPORTER PROTEIN B"/>
    <property type="match status" value="1"/>
</dbReference>
<keyword evidence="5 12" id="KW-0813">Transport</keyword>
<reference evidence="15" key="1">
    <citation type="submission" date="2016-10" db="EMBL/GenBank/DDBJ databases">
        <authorList>
            <person name="Varghese N."/>
        </authorList>
    </citation>
    <scope>NUCLEOTIDE SEQUENCE [LARGE SCALE GENOMIC DNA]</scope>
    <source>
        <strain evidence="15">HL 19</strain>
    </source>
</reference>
<dbReference type="Proteomes" id="UP000183104">
    <property type="component" value="Unassembled WGS sequence"/>
</dbReference>
<dbReference type="InterPro" id="IPR026031">
    <property type="entry name" value="Cyt_c_CcmB_bac"/>
</dbReference>
<evidence type="ECO:0000256" key="4">
    <source>
        <dbReference type="ARBA" id="ARBA00016452"/>
    </source>
</evidence>
<keyword evidence="7 12" id="KW-0997">Cell inner membrane</keyword>
<evidence type="ECO:0000256" key="12">
    <source>
        <dbReference type="PIRNR" id="PIRNR002764"/>
    </source>
</evidence>
<evidence type="ECO:0000313" key="14">
    <source>
        <dbReference type="EMBL" id="SCX91990.1"/>
    </source>
</evidence>
<dbReference type="PRINTS" id="PR01414">
    <property type="entry name" value="CCMBBIOGNSIS"/>
</dbReference>
<evidence type="ECO:0000256" key="5">
    <source>
        <dbReference type="ARBA" id="ARBA00022448"/>
    </source>
</evidence>
<feature type="transmembrane region" description="Helical" evidence="13">
    <location>
        <begin position="23"/>
        <end position="42"/>
    </location>
</feature>
<dbReference type="InterPro" id="IPR003544">
    <property type="entry name" value="Cyt_c_biogenesis_CcmB"/>
</dbReference>
<gene>
    <name evidence="14" type="ORF">SAMN05661077_0719</name>
</gene>
<dbReference type="RefSeq" id="WP_054966744.1">
    <property type="nucleotide sequence ID" value="NZ_FMUN01000002.1"/>
</dbReference>
<evidence type="ECO:0000256" key="7">
    <source>
        <dbReference type="ARBA" id="ARBA00022519"/>
    </source>
</evidence>
<dbReference type="GO" id="GO:0017004">
    <property type="term" value="P:cytochrome complex assembly"/>
    <property type="evidence" value="ECO:0007669"/>
    <property type="project" value="UniProtKB-KW"/>
</dbReference>
<protein>
    <recommendedName>
        <fullName evidence="4 12">Heme exporter protein B</fullName>
    </recommendedName>
</protein>
<evidence type="ECO:0000256" key="11">
    <source>
        <dbReference type="ARBA" id="ARBA00023136"/>
    </source>
</evidence>
<accession>A0A0P9CSS8</accession>
<dbReference type="GO" id="GO:0015232">
    <property type="term" value="F:heme transmembrane transporter activity"/>
    <property type="evidence" value="ECO:0007669"/>
    <property type="project" value="InterPro"/>
</dbReference>
<evidence type="ECO:0000256" key="13">
    <source>
        <dbReference type="SAM" id="Phobius"/>
    </source>
</evidence>
<keyword evidence="9 12" id="KW-0201">Cytochrome c-type biogenesis</keyword>
<organism evidence="14 15">
    <name type="scientific">Thiohalorhabdus denitrificans</name>
    <dbReference type="NCBI Taxonomy" id="381306"/>
    <lineage>
        <taxon>Bacteria</taxon>
        <taxon>Pseudomonadati</taxon>
        <taxon>Pseudomonadota</taxon>
        <taxon>Gammaproteobacteria</taxon>
        <taxon>Thiohalorhabdales</taxon>
        <taxon>Thiohalorhabdaceae</taxon>
        <taxon>Thiohalorhabdus</taxon>
    </lineage>
</organism>
<comment type="subcellular location">
    <subcellularLocation>
        <location evidence="2">Cell inner membrane</location>
        <topology evidence="2">Multi-pass membrane protein</topology>
    </subcellularLocation>
</comment>
<feature type="transmembrane region" description="Helical" evidence="13">
    <location>
        <begin position="194"/>
        <end position="217"/>
    </location>
</feature>
<evidence type="ECO:0000256" key="9">
    <source>
        <dbReference type="ARBA" id="ARBA00022748"/>
    </source>
</evidence>
<dbReference type="GO" id="GO:0005886">
    <property type="term" value="C:plasma membrane"/>
    <property type="evidence" value="ECO:0007669"/>
    <property type="project" value="UniProtKB-SubCell"/>
</dbReference>
<dbReference type="PATRIC" id="fig|381306.5.peg.1078"/>
<sequence length="222" mass="23175">MGRAFATILARDLTLALRHRSELGNPLMFFIVVVTLFPLALGPEQDILTRVAPGIIWVAALLAATLSMDGMFRSDFEDGSLEQMLLSPHPPALLVVAKVLAHWLVTGLPLILISPLLALFLHLPLEALPVLLATLALGTPVLSMVGAIGVALTVGLRRGGLLLTLLVLPLYIPVLIFAAGAVDNAAAGLPVAGQLYFLAALLVLALTLAPLATAAALRISVA</sequence>
<name>A0A0P9CSS8_9GAMM</name>
<keyword evidence="15" id="KW-1185">Reference proteome</keyword>
<keyword evidence="8 13" id="KW-0812">Transmembrane</keyword>
<dbReference type="PIRSF" id="PIRSF002764">
    <property type="entry name" value="CcmB"/>
    <property type="match status" value="1"/>
</dbReference>
<evidence type="ECO:0000256" key="3">
    <source>
        <dbReference type="ARBA" id="ARBA00010544"/>
    </source>
</evidence>
<proteinExistence type="inferred from homology"/>
<dbReference type="NCBIfam" id="TIGR01190">
    <property type="entry name" value="ccmB"/>
    <property type="match status" value="1"/>
</dbReference>
<feature type="transmembrane region" description="Helical" evidence="13">
    <location>
        <begin position="161"/>
        <end position="182"/>
    </location>
</feature>
<dbReference type="Pfam" id="PF03379">
    <property type="entry name" value="CcmB"/>
    <property type="match status" value="1"/>
</dbReference>
<dbReference type="EMBL" id="FMUN01000002">
    <property type="protein sequence ID" value="SCX91990.1"/>
    <property type="molecule type" value="Genomic_DNA"/>
</dbReference>
<comment type="function">
    <text evidence="1 12">Required for the export of heme to the periplasm for the biogenesis of c-type cytochromes.</text>
</comment>
<evidence type="ECO:0000313" key="15">
    <source>
        <dbReference type="Proteomes" id="UP000183104"/>
    </source>
</evidence>
<evidence type="ECO:0000256" key="10">
    <source>
        <dbReference type="ARBA" id="ARBA00022989"/>
    </source>
</evidence>
<dbReference type="AlphaFoldDB" id="A0A0P9CSS8"/>
<dbReference type="STRING" id="381306.AN478_11550"/>
<evidence type="ECO:0000256" key="2">
    <source>
        <dbReference type="ARBA" id="ARBA00004429"/>
    </source>
</evidence>
<feature type="transmembrane region" description="Helical" evidence="13">
    <location>
        <begin position="93"/>
        <end position="121"/>
    </location>
</feature>